<dbReference type="KEGG" id="dpi:BN4_12139"/>
<name>M1WR79_PSEP2</name>
<evidence type="ECO:0000313" key="2">
    <source>
        <dbReference type="Proteomes" id="UP000011724"/>
    </source>
</evidence>
<dbReference type="HOGENOM" id="CLU_2733488_0_0_7"/>
<reference evidence="2" key="2">
    <citation type="journal article" date="2013" name="Stand. Genomic Sci.">
        <title>Complete genome sequence of Desulfocapsa sulfexigens, a marine deltaproteobacterium specialized in disproportionating inorganic sulfur compounds.</title>
        <authorList>
            <person name="Finster K.W."/>
            <person name="Kjeldsen K.U."/>
            <person name="Kube M."/>
            <person name="Reinhardt R."/>
            <person name="Mussmann M."/>
            <person name="Amann R."/>
            <person name="Schreiber L."/>
        </authorList>
    </citation>
    <scope>NUCLEOTIDE SEQUENCE [LARGE SCALE GENOMIC DNA]</scope>
    <source>
        <strain evidence="2">DSM 10523 / SB164P1</strain>
    </source>
</reference>
<sequence>MQYHVTDSHKMGIETSLNPRAYDKIVVDNEKVSPVCITYSHPACIVFPCLLGSHDPDVPFPGKLPGPSLRL</sequence>
<protein>
    <submittedName>
        <fullName evidence="1">Uncharacterized protein</fullName>
    </submittedName>
</protein>
<gene>
    <name evidence="1" type="ordered locus">BN4_12139</name>
</gene>
<evidence type="ECO:0000313" key="1">
    <source>
        <dbReference type="EMBL" id="CCH49374.1"/>
    </source>
</evidence>
<dbReference type="AlphaFoldDB" id="M1WR79"/>
<proteinExistence type="predicted"/>
<dbReference type="STRING" id="1322246.BN4_12139"/>
<reference evidence="1 2" key="1">
    <citation type="journal article" date="2013" name="PLoS ONE">
        <title>The first genomic and proteomic characterization of a deep-sea sulfate reducer: insights into the piezophilic lifestyle of Desulfovibrio piezophilus.</title>
        <authorList>
            <person name="Pradel N."/>
            <person name="Ji B."/>
            <person name="Gimenez G."/>
            <person name="Talla E."/>
            <person name="Lenoble P."/>
            <person name="Garel M."/>
            <person name="Tamburini C."/>
            <person name="Fourquet P."/>
            <person name="Lebrun R."/>
            <person name="Bertin P."/>
            <person name="Denis Y."/>
            <person name="Pophillat M."/>
            <person name="Barbe V."/>
            <person name="Ollivier B."/>
            <person name="Dolla A."/>
        </authorList>
    </citation>
    <scope>NUCLEOTIDE SEQUENCE [LARGE SCALE GENOMIC DNA]</scope>
    <source>
        <strain evidence="2">DSM 10523 / SB164P1</strain>
    </source>
</reference>
<dbReference type="EMBL" id="FO203427">
    <property type="protein sequence ID" value="CCH49374.1"/>
    <property type="molecule type" value="Genomic_DNA"/>
</dbReference>
<accession>M1WR79</accession>
<dbReference type="Proteomes" id="UP000011724">
    <property type="component" value="Chromosome"/>
</dbReference>
<organism evidence="1 2">
    <name type="scientific">Pseudodesulfovibrio piezophilus (strain DSM 21447 / JCM 15486 / C1TLV30)</name>
    <name type="common">Desulfovibrio piezophilus</name>
    <dbReference type="NCBI Taxonomy" id="1322246"/>
    <lineage>
        <taxon>Bacteria</taxon>
        <taxon>Pseudomonadati</taxon>
        <taxon>Thermodesulfobacteriota</taxon>
        <taxon>Desulfovibrionia</taxon>
        <taxon>Desulfovibrionales</taxon>
        <taxon>Desulfovibrionaceae</taxon>
    </lineage>
</organism>
<keyword evidence="2" id="KW-1185">Reference proteome</keyword>